<dbReference type="GO" id="GO:0034599">
    <property type="term" value="P:cellular response to oxidative stress"/>
    <property type="evidence" value="ECO:0007669"/>
    <property type="project" value="InterPro"/>
</dbReference>
<dbReference type="Proteomes" id="UP000192477">
    <property type="component" value="Unassembled WGS sequence"/>
</dbReference>
<dbReference type="InterPro" id="IPR029479">
    <property type="entry name" value="Nitroreductase"/>
</dbReference>
<evidence type="ECO:0000256" key="2">
    <source>
        <dbReference type="ARBA" id="ARBA00022490"/>
    </source>
</evidence>
<dbReference type="InterPro" id="IPR000415">
    <property type="entry name" value="Nitroreductase-like"/>
</dbReference>
<dbReference type="SUPFAM" id="SSF55469">
    <property type="entry name" value="FMN-dependent nitroreductase-like"/>
    <property type="match status" value="1"/>
</dbReference>
<feature type="domain" description="Nitroreductase" evidence="4">
    <location>
        <begin position="9"/>
        <end position="176"/>
    </location>
</feature>
<dbReference type="PANTHER" id="PTHR43035:SF1">
    <property type="entry name" value="FATTY ACID REPRESSION MUTANT PROTEIN 2-RELATED"/>
    <property type="match status" value="1"/>
</dbReference>
<dbReference type="OrthoDB" id="9810617at2"/>
<dbReference type="STRING" id="112904.BH747_00350"/>
<evidence type="ECO:0000313" key="5">
    <source>
        <dbReference type="EMBL" id="OQO71318.1"/>
    </source>
</evidence>
<organism evidence="5 6">
    <name type="scientific">Enterococcus villorum</name>
    <dbReference type="NCBI Taxonomy" id="112904"/>
    <lineage>
        <taxon>Bacteria</taxon>
        <taxon>Bacillati</taxon>
        <taxon>Bacillota</taxon>
        <taxon>Bacilli</taxon>
        <taxon>Lactobacillales</taxon>
        <taxon>Enterococcaceae</taxon>
        <taxon>Enterococcus</taxon>
    </lineage>
</organism>
<protein>
    <submittedName>
        <fullName evidence="5">Nitroreductase</fullName>
    </submittedName>
</protein>
<dbReference type="InterPro" id="IPR033877">
    <property type="entry name" value="Frm2/Hbn1"/>
</dbReference>
<dbReference type="RefSeq" id="WP_081181329.1">
    <property type="nucleotide sequence ID" value="NZ_MJEA01000001.1"/>
</dbReference>
<keyword evidence="2" id="KW-0963">Cytoplasm</keyword>
<comment type="subcellular location">
    <subcellularLocation>
        <location evidence="1">Cytoplasm</location>
    </subcellularLocation>
</comment>
<name>A0A1V8YUU0_9ENTE</name>
<keyword evidence="3" id="KW-0560">Oxidoreductase</keyword>
<dbReference type="PANTHER" id="PTHR43035">
    <property type="entry name" value="FATTY ACID REPRESSION MUTANT PROTEIN 2-RELATED"/>
    <property type="match status" value="1"/>
</dbReference>
<accession>A0A1V8YUU0</accession>
<evidence type="ECO:0000259" key="4">
    <source>
        <dbReference type="Pfam" id="PF00881"/>
    </source>
</evidence>
<gene>
    <name evidence="5" type="ORF">BH747_00350</name>
</gene>
<dbReference type="Gene3D" id="3.40.109.10">
    <property type="entry name" value="NADH Oxidase"/>
    <property type="match status" value="1"/>
</dbReference>
<dbReference type="EMBL" id="MJEA01000001">
    <property type="protein sequence ID" value="OQO71318.1"/>
    <property type="molecule type" value="Genomic_DNA"/>
</dbReference>
<evidence type="ECO:0000256" key="3">
    <source>
        <dbReference type="ARBA" id="ARBA00023002"/>
    </source>
</evidence>
<evidence type="ECO:0000256" key="1">
    <source>
        <dbReference type="ARBA" id="ARBA00004496"/>
    </source>
</evidence>
<dbReference type="GO" id="GO:0005737">
    <property type="term" value="C:cytoplasm"/>
    <property type="evidence" value="ECO:0007669"/>
    <property type="project" value="UniProtKB-SubCell"/>
</dbReference>
<proteinExistence type="predicted"/>
<reference evidence="5 6" key="1">
    <citation type="journal article" date="2017" name="BMC Microbiol.">
        <title>Comparative genomics of Enterococcus spp. isolated from bovine feces.</title>
        <authorList>
            <person name="Beukers A.G."/>
            <person name="Zaheer R."/>
            <person name="Goji N."/>
            <person name="Amoako K.K."/>
            <person name="Chaves A.V."/>
            <person name="Ward M.P."/>
            <person name="McAllister T.A."/>
        </authorList>
    </citation>
    <scope>NUCLEOTIDE SEQUENCE [LARGE SCALE GENOMIC DNA]</scope>
    <source>
        <strain evidence="5 6">F1129D 143</strain>
    </source>
</reference>
<dbReference type="GO" id="GO:0016491">
    <property type="term" value="F:oxidoreductase activity"/>
    <property type="evidence" value="ECO:0007669"/>
    <property type="project" value="UniProtKB-KW"/>
</dbReference>
<dbReference type="FunFam" id="3.40.109.10:FF:000001">
    <property type="entry name" value="Nitroreductase family"/>
    <property type="match status" value="1"/>
</dbReference>
<dbReference type="Pfam" id="PF00881">
    <property type="entry name" value="Nitroreductase"/>
    <property type="match status" value="1"/>
</dbReference>
<evidence type="ECO:0000313" key="6">
    <source>
        <dbReference type="Proteomes" id="UP000192477"/>
    </source>
</evidence>
<dbReference type="AlphaFoldDB" id="A0A1V8YUU0"/>
<sequence>MTTFTETLQKRRSIYDLGRNVSLSNEELTSLIQEAIKESPTAFNAQSTRAVILFGDAHEKLWEITEEALRPLTPAEAFPNTQKKLAGFKNGYGTVLFFKDTDIIKNLQEQFTLYADNFPDWSEQSNGIATANTWVALTEQGLGANLQHYNPVIDEAVAKEWSVPSNWKLRAQLVFGSPETPAGEKEYMNDEDRFRVFD</sequence>
<dbReference type="CDD" id="cd02140">
    <property type="entry name" value="Frm2-like"/>
    <property type="match status" value="1"/>
</dbReference>
<comment type="caution">
    <text evidence="5">The sequence shown here is derived from an EMBL/GenBank/DDBJ whole genome shotgun (WGS) entry which is preliminary data.</text>
</comment>